<proteinExistence type="predicted"/>
<organism evidence="1 2">
    <name type="scientific">Diplocarpon coronariae</name>
    <dbReference type="NCBI Taxonomy" id="2795749"/>
    <lineage>
        <taxon>Eukaryota</taxon>
        <taxon>Fungi</taxon>
        <taxon>Dikarya</taxon>
        <taxon>Ascomycota</taxon>
        <taxon>Pezizomycotina</taxon>
        <taxon>Leotiomycetes</taxon>
        <taxon>Helotiales</taxon>
        <taxon>Drepanopezizaceae</taxon>
        <taxon>Diplocarpon</taxon>
    </lineage>
</organism>
<dbReference type="OrthoDB" id="10423844at2759"/>
<evidence type="ECO:0000313" key="2">
    <source>
        <dbReference type="Proteomes" id="UP000242519"/>
    </source>
</evidence>
<comment type="caution">
    <text evidence="1">The sequence shown here is derived from an EMBL/GenBank/DDBJ whole genome shotgun (WGS) entry which is preliminary data.</text>
</comment>
<dbReference type="InParanoid" id="A0A218Z4W1"/>
<dbReference type="Proteomes" id="UP000242519">
    <property type="component" value="Unassembled WGS sequence"/>
</dbReference>
<keyword evidence="2" id="KW-1185">Reference proteome</keyword>
<accession>A0A218Z4W1</accession>
<sequence>MSKGDPPPDPPPGLAEDFGLELEEIAVAVPWFEETFEVCCDGGTVDRVEVVAFVEMEVAISEKVDEGTVGSGVLRGIEVVGFVDIDVAIADEVNEGTVGGGMTRLDVVKKIRELLRSGGRMVVVVGRPGAPGYVAGMLMTEAGGGPRIELEVDDIAGHSASIIPPFMTIPSSVCALTLALAQMSCTAFCIDSRLAVQAFEHPLLKSTIVHPTICVSYVRRHNTGSEPVEICWKFERENASVVGSAKYNAR</sequence>
<gene>
    <name evidence="1" type="ORF">B2J93_1034</name>
</gene>
<dbReference type="AlphaFoldDB" id="A0A218Z4W1"/>
<protein>
    <submittedName>
        <fullName evidence="1">Uncharacterized protein</fullName>
    </submittedName>
</protein>
<dbReference type="EMBL" id="MZNU01000241">
    <property type="protein sequence ID" value="OWP02246.1"/>
    <property type="molecule type" value="Genomic_DNA"/>
</dbReference>
<name>A0A218Z4W1_9HELO</name>
<reference evidence="1 2" key="1">
    <citation type="submission" date="2017-04" db="EMBL/GenBank/DDBJ databases">
        <title>Draft genome sequence of Marssonina coronaria NL1: causal agent of apple blotch.</title>
        <authorList>
            <person name="Cheng Q."/>
        </authorList>
    </citation>
    <scope>NUCLEOTIDE SEQUENCE [LARGE SCALE GENOMIC DNA]</scope>
    <source>
        <strain evidence="1 2">NL1</strain>
    </source>
</reference>
<evidence type="ECO:0000313" key="1">
    <source>
        <dbReference type="EMBL" id="OWP02246.1"/>
    </source>
</evidence>